<comment type="caution">
    <text evidence="1">The sequence shown here is derived from an EMBL/GenBank/DDBJ whole genome shotgun (WGS) entry which is preliminary data.</text>
</comment>
<name>A0A1D1UZG8_RAMVA</name>
<gene>
    <name evidence="1" type="primary">RvY_04790-1</name>
    <name evidence="1" type="synonym">RvY_04790.1</name>
    <name evidence="1" type="ORF">RvY_04790</name>
</gene>
<sequence length="88" mass="10140">MPTRVRKFRHFAAAIAALGGPFVAVFEVVKKVCGRPFKLRATNNSEQAVQVQFLDLWFHSAYGRYEKRKRRKPSAGYRLRSVRSTVLN</sequence>
<evidence type="ECO:0000313" key="2">
    <source>
        <dbReference type="Proteomes" id="UP000186922"/>
    </source>
</evidence>
<protein>
    <submittedName>
        <fullName evidence="1">Uncharacterized protein</fullName>
    </submittedName>
</protein>
<dbReference type="AlphaFoldDB" id="A0A1D1UZG8"/>
<dbReference type="EMBL" id="BDGG01000002">
    <property type="protein sequence ID" value="GAU92747.1"/>
    <property type="molecule type" value="Genomic_DNA"/>
</dbReference>
<accession>A0A1D1UZG8</accession>
<keyword evidence="2" id="KW-1185">Reference proteome</keyword>
<dbReference type="Proteomes" id="UP000186922">
    <property type="component" value="Unassembled WGS sequence"/>
</dbReference>
<proteinExistence type="predicted"/>
<evidence type="ECO:0000313" key="1">
    <source>
        <dbReference type="EMBL" id="GAU92747.1"/>
    </source>
</evidence>
<reference evidence="1 2" key="1">
    <citation type="journal article" date="2016" name="Nat. Commun.">
        <title>Extremotolerant tardigrade genome and improved radiotolerance of human cultured cells by tardigrade-unique protein.</title>
        <authorList>
            <person name="Hashimoto T."/>
            <person name="Horikawa D.D."/>
            <person name="Saito Y."/>
            <person name="Kuwahara H."/>
            <person name="Kozuka-Hata H."/>
            <person name="Shin-I T."/>
            <person name="Minakuchi Y."/>
            <person name="Ohishi K."/>
            <person name="Motoyama A."/>
            <person name="Aizu T."/>
            <person name="Enomoto A."/>
            <person name="Kondo K."/>
            <person name="Tanaka S."/>
            <person name="Hara Y."/>
            <person name="Koshikawa S."/>
            <person name="Sagara H."/>
            <person name="Miura T."/>
            <person name="Yokobori S."/>
            <person name="Miyagawa K."/>
            <person name="Suzuki Y."/>
            <person name="Kubo T."/>
            <person name="Oyama M."/>
            <person name="Kohara Y."/>
            <person name="Fujiyama A."/>
            <person name="Arakawa K."/>
            <person name="Katayama T."/>
            <person name="Toyoda A."/>
            <person name="Kunieda T."/>
        </authorList>
    </citation>
    <scope>NUCLEOTIDE SEQUENCE [LARGE SCALE GENOMIC DNA]</scope>
    <source>
        <strain evidence="1 2">YOKOZUNA-1</strain>
    </source>
</reference>
<organism evidence="1 2">
    <name type="scientific">Ramazzottius varieornatus</name>
    <name type="common">Water bear</name>
    <name type="synonym">Tardigrade</name>
    <dbReference type="NCBI Taxonomy" id="947166"/>
    <lineage>
        <taxon>Eukaryota</taxon>
        <taxon>Metazoa</taxon>
        <taxon>Ecdysozoa</taxon>
        <taxon>Tardigrada</taxon>
        <taxon>Eutardigrada</taxon>
        <taxon>Parachela</taxon>
        <taxon>Hypsibioidea</taxon>
        <taxon>Ramazzottiidae</taxon>
        <taxon>Ramazzottius</taxon>
    </lineage>
</organism>